<evidence type="ECO:0000313" key="3">
    <source>
        <dbReference type="EMBL" id="ABD07927.1"/>
    </source>
</evidence>
<dbReference type="HOGENOM" id="CLU_024118_0_0_5"/>
<accession>Q2IV33</accession>
<evidence type="ECO:0008006" key="5">
    <source>
        <dbReference type="Google" id="ProtNLM"/>
    </source>
</evidence>
<feature type="transmembrane region" description="Helical" evidence="2">
    <location>
        <begin position="202"/>
        <end position="228"/>
    </location>
</feature>
<dbReference type="AlphaFoldDB" id="Q2IV33"/>
<keyword evidence="2" id="KW-0472">Membrane</keyword>
<keyword evidence="4" id="KW-1185">Reference proteome</keyword>
<proteinExistence type="predicted"/>
<dbReference type="OrthoDB" id="8141049at2"/>
<feature type="transmembrane region" description="Helical" evidence="2">
    <location>
        <begin position="249"/>
        <end position="270"/>
    </location>
</feature>
<gene>
    <name evidence="3" type="ordered locus">RPB_3231</name>
</gene>
<dbReference type="eggNOG" id="ENOG503175D">
    <property type="taxonomic scope" value="Bacteria"/>
</dbReference>
<evidence type="ECO:0000256" key="2">
    <source>
        <dbReference type="SAM" id="Phobius"/>
    </source>
</evidence>
<feature type="transmembrane region" description="Helical" evidence="2">
    <location>
        <begin position="107"/>
        <end position="130"/>
    </location>
</feature>
<feature type="transmembrane region" description="Helical" evidence="2">
    <location>
        <begin position="136"/>
        <end position="154"/>
    </location>
</feature>
<keyword evidence="2" id="KW-1133">Transmembrane helix</keyword>
<feature type="transmembrane region" description="Helical" evidence="2">
    <location>
        <begin position="320"/>
        <end position="338"/>
    </location>
</feature>
<feature type="transmembrane region" description="Helical" evidence="2">
    <location>
        <begin position="399"/>
        <end position="417"/>
    </location>
</feature>
<name>Q2IV33_RHOP2</name>
<reference evidence="3 4" key="1">
    <citation type="submission" date="2006-01" db="EMBL/GenBank/DDBJ databases">
        <title>Complete sequence of Rhodopseudomonas palustris HaA2.</title>
        <authorList>
            <consortium name="US DOE Joint Genome Institute"/>
            <person name="Copeland A."/>
            <person name="Lucas S."/>
            <person name="Lapidus A."/>
            <person name="Barry K."/>
            <person name="Detter J.C."/>
            <person name="Glavina T."/>
            <person name="Hammon N."/>
            <person name="Israni S."/>
            <person name="Pitluck S."/>
            <person name="Chain P."/>
            <person name="Malfatti S."/>
            <person name="Shin M."/>
            <person name="Vergez L."/>
            <person name="Schmutz J."/>
            <person name="Larimer F."/>
            <person name="Land M."/>
            <person name="Hauser L."/>
            <person name="Pelletier D.A."/>
            <person name="Kyrpides N."/>
            <person name="Anderson I."/>
            <person name="Oda Y."/>
            <person name="Harwood C.S."/>
            <person name="Richardson P."/>
        </authorList>
    </citation>
    <scope>NUCLEOTIDE SEQUENCE [LARGE SCALE GENOMIC DNA]</scope>
    <source>
        <strain evidence="3 4">HaA2</strain>
    </source>
</reference>
<organism evidence="3 4">
    <name type="scientific">Rhodopseudomonas palustris (strain HaA2)</name>
    <dbReference type="NCBI Taxonomy" id="316058"/>
    <lineage>
        <taxon>Bacteria</taxon>
        <taxon>Pseudomonadati</taxon>
        <taxon>Pseudomonadota</taxon>
        <taxon>Alphaproteobacteria</taxon>
        <taxon>Hyphomicrobiales</taxon>
        <taxon>Nitrobacteraceae</taxon>
        <taxon>Rhodopseudomonas</taxon>
    </lineage>
</organism>
<dbReference type="RefSeq" id="WP_011442111.1">
    <property type="nucleotide sequence ID" value="NC_007778.1"/>
</dbReference>
<feature type="region of interest" description="Disordered" evidence="1">
    <location>
        <begin position="551"/>
        <end position="570"/>
    </location>
</feature>
<dbReference type="STRING" id="316058.RPB_3231"/>
<feature type="transmembrane region" description="Helical" evidence="2">
    <location>
        <begin position="350"/>
        <end position="368"/>
    </location>
</feature>
<evidence type="ECO:0000256" key="1">
    <source>
        <dbReference type="SAM" id="MobiDB-lite"/>
    </source>
</evidence>
<protein>
    <recommendedName>
        <fullName evidence="5">Glycosyltransferase RgtA/B/C/D-like domain-containing protein</fullName>
    </recommendedName>
</protein>
<dbReference type="Proteomes" id="UP000008809">
    <property type="component" value="Chromosome"/>
</dbReference>
<evidence type="ECO:0000313" key="4">
    <source>
        <dbReference type="Proteomes" id="UP000008809"/>
    </source>
</evidence>
<sequence length="570" mass="62671">MPVASLRDQARSLGLRTILAGFVAWAAAAAIAFRSSLLSSFDLVFGSPGDGRLIAYLHEHLFNALRGRAEFLSPPFYFPQKNVLGYTDAFLLDILPYSALRALELDAFVASQVLAIALSLVCFVASLVILVRYLGLSPAIAICAAVLITFPNNLMVKTAEAHPNFFALYYVPCIVLLALWAIEDFPRPTKWSLVRAGLTGLLFGLLFSTLFYIAWLFVFTALFALSAVAVMRGRAMVSMVWTNIRPCSALLAAAAIGFAVGIVPLLMIYLPALHELSGRTFREYLSFAPFPKDLINVSHTNLVWGWLVERLLGKVDHERVLAVTPLLTAFVLGLAYVVRKARRPGQAVPWQLVLGIACIAVWALSWLLTLRIGSVSVFWIPYKIVPGAVAIRAAGRIQLLVHLWLVVGLAVLLQHWITTAPLGRLRARQAIAGLLLAVCLVEQINLQPGELSRRDEFARLDAVPAPPADCEVFVVNAGPPSDISLKEVDAMWISMRLGLPTINGNSGWSPPGWRLDDIKMDYDDALRRWIKQAGVTQRICQYQRDTQVWSAYDPTPPALRPTADAAPRAD</sequence>
<feature type="transmembrane region" description="Helical" evidence="2">
    <location>
        <begin position="12"/>
        <end position="33"/>
    </location>
</feature>
<keyword evidence="2" id="KW-0812">Transmembrane</keyword>
<feature type="transmembrane region" description="Helical" evidence="2">
    <location>
        <begin position="166"/>
        <end position="182"/>
    </location>
</feature>
<dbReference type="KEGG" id="rpb:RPB_3231"/>
<dbReference type="EMBL" id="CP000250">
    <property type="protein sequence ID" value="ABD07927.1"/>
    <property type="molecule type" value="Genomic_DNA"/>
</dbReference>